<evidence type="ECO:0000313" key="3">
    <source>
        <dbReference type="Proteomes" id="UP001303046"/>
    </source>
</evidence>
<dbReference type="EMBL" id="JAVFWL010000005">
    <property type="protein sequence ID" value="KAK6758047.1"/>
    <property type="molecule type" value="Genomic_DNA"/>
</dbReference>
<comment type="caution">
    <text evidence="2">The sequence shown here is derived from an EMBL/GenBank/DDBJ whole genome shotgun (WGS) entry which is preliminary data.</text>
</comment>
<reference evidence="2 3" key="1">
    <citation type="submission" date="2023-08" db="EMBL/GenBank/DDBJ databases">
        <title>A Necator americanus chromosomal reference genome.</title>
        <authorList>
            <person name="Ilik V."/>
            <person name="Petrzelkova K.J."/>
            <person name="Pardy F."/>
            <person name="Fuh T."/>
            <person name="Niatou-Singa F.S."/>
            <person name="Gouil Q."/>
            <person name="Baker L."/>
            <person name="Ritchie M.E."/>
            <person name="Jex A.R."/>
            <person name="Gazzola D."/>
            <person name="Li H."/>
            <person name="Toshio Fujiwara R."/>
            <person name="Zhan B."/>
            <person name="Aroian R.V."/>
            <person name="Pafco B."/>
            <person name="Schwarz E.M."/>
        </authorList>
    </citation>
    <scope>NUCLEOTIDE SEQUENCE [LARGE SCALE GENOMIC DNA]</scope>
    <source>
        <strain evidence="2 3">Aroian</strain>
        <tissue evidence="2">Whole animal</tissue>
    </source>
</reference>
<name>A0ABR1E5T5_NECAM</name>
<keyword evidence="1" id="KW-0732">Signal</keyword>
<feature type="chain" id="PRO_5045908760" evidence="1">
    <location>
        <begin position="21"/>
        <end position="168"/>
    </location>
</feature>
<accession>A0ABR1E5T5</accession>
<keyword evidence="3" id="KW-1185">Reference proteome</keyword>
<protein>
    <submittedName>
        <fullName evidence="2">Uncharacterized protein</fullName>
    </submittedName>
</protein>
<gene>
    <name evidence="2" type="primary">Necator_chrV.g20495</name>
    <name evidence="2" type="ORF">RB195_015702</name>
</gene>
<dbReference type="Proteomes" id="UP001303046">
    <property type="component" value="Unassembled WGS sequence"/>
</dbReference>
<evidence type="ECO:0000256" key="1">
    <source>
        <dbReference type="SAM" id="SignalP"/>
    </source>
</evidence>
<organism evidence="2 3">
    <name type="scientific">Necator americanus</name>
    <name type="common">Human hookworm</name>
    <dbReference type="NCBI Taxonomy" id="51031"/>
    <lineage>
        <taxon>Eukaryota</taxon>
        <taxon>Metazoa</taxon>
        <taxon>Ecdysozoa</taxon>
        <taxon>Nematoda</taxon>
        <taxon>Chromadorea</taxon>
        <taxon>Rhabditida</taxon>
        <taxon>Rhabditina</taxon>
        <taxon>Rhabditomorpha</taxon>
        <taxon>Strongyloidea</taxon>
        <taxon>Ancylostomatidae</taxon>
        <taxon>Bunostominae</taxon>
        <taxon>Necator</taxon>
    </lineage>
</organism>
<evidence type="ECO:0000313" key="2">
    <source>
        <dbReference type="EMBL" id="KAK6758047.1"/>
    </source>
</evidence>
<proteinExistence type="predicted"/>
<feature type="signal peptide" evidence="1">
    <location>
        <begin position="1"/>
        <end position="20"/>
    </location>
</feature>
<sequence>MLYHVIEIVVALVAIETTTSSNDKSEPNSDGIALHNAYTMYETIYYILRTSNVTVDADAIEVIDTRYRPSYLNVAIPRIVGLYKKMSVFVYKLAEIVDITGDEAKSYTKLLRSMQLSVIIAAALDIAQNENDMELYKQVLALVMEINNMDSYWNRTVVEPMRFPTKQR</sequence>